<proteinExistence type="predicted"/>
<dbReference type="CDD" id="cd06325">
    <property type="entry name" value="PBP1_ABC_unchar_transporter"/>
    <property type="match status" value="1"/>
</dbReference>
<name>D3PEE5_DEFDS</name>
<dbReference type="HOGENOM" id="CLU_058196_1_0_0"/>
<dbReference type="SUPFAM" id="SSF53822">
    <property type="entry name" value="Periplasmic binding protein-like I"/>
    <property type="match status" value="1"/>
</dbReference>
<dbReference type="Pfam" id="PF04392">
    <property type="entry name" value="ABC_sub_bind"/>
    <property type="match status" value="1"/>
</dbReference>
<dbReference type="RefSeq" id="WP_013008214.1">
    <property type="nucleotide sequence ID" value="NC_013939.1"/>
</dbReference>
<dbReference type="OrthoDB" id="9776955at2"/>
<dbReference type="AlphaFoldDB" id="D3PEE5"/>
<dbReference type="Gene3D" id="3.40.50.2300">
    <property type="match status" value="2"/>
</dbReference>
<gene>
    <name evidence="1" type="ordered locus">DEFDS_1508</name>
</gene>
<dbReference type="KEGG" id="ddf:DEFDS_1508"/>
<protein>
    <submittedName>
        <fullName evidence="1">ABC transporter, substrate-binding protein</fullName>
    </submittedName>
</protein>
<sequence length="319" mass="34496">MKRLISIIMIAMFFMIPNIVNAKVIKVGITQIVEHPALDACRKGIIDKLKELGYEEGKNIEYDIQIAQGNIATANQIAKKFVGDKKDIIIAIATPTALAVANATKKIPIVISAITDPVGARLVKSLERPGTNVTGTTDMSPVREQLNLFNELGIKIRNLGVIYNAGEANSRTLVKFTKKYAKEFGWDVVEATVTNSSGVLMAAKSLVGRVDGIYIPTDNTVVSALESVLQVAYDNKIPVITGDTDSVVRGALASLGMNYYKLGLQTGEIVYKIIHGANPATTPVETLKDLELYINLKAADKMGVKVPESLIKKATKVIK</sequence>
<dbReference type="EMBL" id="AP011529">
    <property type="protein sequence ID" value="BAI80968.1"/>
    <property type="molecule type" value="Genomic_DNA"/>
</dbReference>
<keyword evidence="2" id="KW-1185">Reference proteome</keyword>
<dbReference type="PANTHER" id="PTHR35271:SF1">
    <property type="entry name" value="ABC TRANSPORTER, SUBSTRATE-BINDING LIPOPROTEIN"/>
    <property type="match status" value="1"/>
</dbReference>
<dbReference type="STRING" id="639282.DEFDS_1508"/>
<dbReference type="PANTHER" id="PTHR35271">
    <property type="entry name" value="ABC TRANSPORTER, SUBSTRATE-BINDING LIPOPROTEIN-RELATED"/>
    <property type="match status" value="1"/>
</dbReference>
<accession>D3PEE5</accession>
<evidence type="ECO:0000313" key="1">
    <source>
        <dbReference type="EMBL" id="BAI80968.1"/>
    </source>
</evidence>
<evidence type="ECO:0000313" key="2">
    <source>
        <dbReference type="Proteomes" id="UP000001520"/>
    </source>
</evidence>
<organism evidence="1 2">
    <name type="scientific">Deferribacter desulfuricans (strain DSM 14783 / JCM 11476 / NBRC 101012 / SSM1)</name>
    <dbReference type="NCBI Taxonomy" id="639282"/>
    <lineage>
        <taxon>Bacteria</taxon>
        <taxon>Pseudomonadati</taxon>
        <taxon>Deferribacterota</taxon>
        <taxon>Deferribacteres</taxon>
        <taxon>Deferribacterales</taxon>
        <taxon>Deferribacteraceae</taxon>
        <taxon>Deferribacter</taxon>
    </lineage>
</organism>
<reference evidence="1 2" key="1">
    <citation type="journal article" date="2010" name="DNA Res.">
        <title>Bacterial lifestyle in a deep-sea hydrothermal vent chimney revealed by the genome sequence of the thermophilic bacterium Deferribacter desulfuricans SSM1.</title>
        <authorList>
            <person name="Takaki Y."/>
            <person name="Shimamura S."/>
            <person name="Nakagawa S."/>
            <person name="Fukuhara Y."/>
            <person name="Horikawa H."/>
            <person name="Ankai A."/>
            <person name="Harada T."/>
            <person name="Hosoyama A."/>
            <person name="Oguchi A."/>
            <person name="Fukui S."/>
            <person name="Fujita N."/>
            <person name="Takami H."/>
            <person name="Takai K."/>
        </authorList>
    </citation>
    <scope>NUCLEOTIDE SEQUENCE [LARGE SCALE GENOMIC DNA]</scope>
    <source>
        <strain evidence="2">DSM 14783 / JCM 11476 / NBRC 101012 / SSM1</strain>
    </source>
</reference>
<dbReference type="InterPro" id="IPR028082">
    <property type="entry name" value="Peripla_BP_I"/>
</dbReference>
<dbReference type="Proteomes" id="UP000001520">
    <property type="component" value="Chromosome"/>
</dbReference>
<dbReference type="eggNOG" id="COG2984">
    <property type="taxonomic scope" value="Bacteria"/>
</dbReference>
<dbReference type="InterPro" id="IPR007487">
    <property type="entry name" value="ABC_transpt-TYRBP-like"/>
</dbReference>